<dbReference type="EMBL" id="JAFREP010000002">
    <property type="protein sequence ID" value="MBO1317288.1"/>
    <property type="molecule type" value="Genomic_DNA"/>
</dbReference>
<dbReference type="Proteomes" id="UP000664417">
    <property type="component" value="Unassembled WGS sequence"/>
</dbReference>
<sequence>MSAITDKWSDTILKLIDITRAGTLIWKQLFPEKGESTTRNHPSFVPFILEVFRATSRHNRVEITVAPPGVFGYSNRRPSYRLTITDSSGRTATSHDTSAIGDLVAAIKKAKHKESEVLESFLQGLES</sequence>
<dbReference type="EMBL" id="JAFREP010000006">
    <property type="protein sequence ID" value="MBO1318595.1"/>
    <property type="molecule type" value="Genomic_DNA"/>
</dbReference>
<dbReference type="AlphaFoldDB" id="A0A8J7QDW4"/>
<evidence type="ECO:0000313" key="1">
    <source>
        <dbReference type="EMBL" id="MBO1317288.1"/>
    </source>
</evidence>
<dbReference type="RefSeq" id="WP_207856525.1">
    <property type="nucleotide sequence ID" value="NZ_JAFREP010000002.1"/>
</dbReference>
<accession>A0A8J7QDW4</accession>
<name>A0A8J7QDW4_9BACT</name>
<gene>
    <name evidence="1" type="ORF">J3U88_02365</name>
    <name evidence="2" type="ORF">J3U88_09005</name>
</gene>
<keyword evidence="3" id="KW-1185">Reference proteome</keyword>
<protein>
    <submittedName>
        <fullName evidence="1">Uncharacterized protein</fullName>
    </submittedName>
</protein>
<evidence type="ECO:0000313" key="3">
    <source>
        <dbReference type="Proteomes" id="UP000664417"/>
    </source>
</evidence>
<reference evidence="1" key="1">
    <citation type="submission" date="2021-03" db="EMBL/GenBank/DDBJ databases">
        <authorList>
            <person name="Wang G."/>
        </authorList>
    </citation>
    <scope>NUCLEOTIDE SEQUENCE</scope>
    <source>
        <strain evidence="1">KCTC 12899</strain>
    </source>
</reference>
<evidence type="ECO:0000313" key="2">
    <source>
        <dbReference type="EMBL" id="MBO1318595.1"/>
    </source>
</evidence>
<comment type="caution">
    <text evidence="1">The sequence shown here is derived from an EMBL/GenBank/DDBJ whole genome shotgun (WGS) entry which is preliminary data.</text>
</comment>
<organism evidence="1 3">
    <name type="scientific">Acanthopleuribacter pedis</name>
    <dbReference type="NCBI Taxonomy" id="442870"/>
    <lineage>
        <taxon>Bacteria</taxon>
        <taxon>Pseudomonadati</taxon>
        <taxon>Acidobacteriota</taxon>
        <taxon>Holophagae</taxon>
        <taxon>Acanthopleuribacterales</taxon>
        <taxon>Acanthopleuribacteraceae</taxon>
        <taxon>Acanthopleuribacter</taxon>
    </lineage>
</organism>
<proteinExistence type="predicted"/>